<dbReference type="GO" id="GO:0051537">
    <property type="term" value="F:2 iron, 2 sulfur cluster binding"/>
    <property type="evidence" value="ECO:0007669"/>
    <property type="project" value="UniProtKB-KW"/>
</dbReference>
<dbReference type="PANTHER" id="PTHR23426:SF65">
    <property type="entry name" value="FERREDOXIN-2, MITOCHONDRIAL"/>
    <property type="match status" value="1"/>
</dbReference>
<keyword evidence="3" id="KW-0479">Metal-binding</keyword>
<sequence>MTKITYVTSQGERIDTEGENGSTVMETAIMNAVPGIVAECGGACTCATCHVYVDDAWRQTVGGPSSMEEDMLDFAFDVRDSSRLSCQIKVRQELDGLVVHVPTRQG</sequence>
<dbReference type="PANTHER" id="PTHR23426">
    <property type="entry name" value="FERREDOXIN/ADRENODOXIN"/>
    <property type="match status" value="1"/>
</dbReference>
<dbReference type="InterPro" id="IPR001041">
    <property type="entry name" value="2Fe-2S_ferredoxin-type"/>
</dbReference>
<evidence type="ECO:0000313" key="8">
    <source>
        <dbReference type="EMBL" id="KKB09930.1"/>
    </source>
</evidence>
<comment type="similarity">
    <text evidence="1">Belongs to the adrenodoxin/putidaredoxin family.</text>
</comment>
<dbReference type="InterPro" id="IPR012675">
    <property type="entry name" value="Beta-grasp_dom_sf"/>
</dbReference>
<keyword evidence="5" id="KW-0411">Iron-sulfur</keyword>
<dbReference type="GO" id="GO:0046872">
    <property type="term" value="F:metal ion binding"/>
    <property type="evidence" value="ECO:0007669"/>
    <property type="project" value="UniProtKB-KW"/>
</dbReference>
<dbReference type="PRINTS" id="PR00355">
    <property type="entry name" value="ADRENODOXIN"/>
</dbReference>
<evidence type="ECO:0000256" key="6">
    <source>
        <dbReference type="ARBA" id="ARBA00034078"/>
    </source>
</evidence>
<feature type="domain" description="2Fe-2S ferredoxin-type" evidence="7">
    <location>
        <begin position="2"/>
        <end position="105"/>
    </location>
</feature>
<evidence type="ECO:0000256" key="5">
    <source>
        <dbReference type="ARBA" id="ARBA00023014"/>
    </source>
</evidence>
<dbReference type="PATRIC" id="fig|429727.3.peg.1843"/>
<dbReference type="AlphaFoldDB" id="A0A0F5FMX9"/>
<dbReference type="GO" id="GO:0140647">
    <property type="term" value="P:P450-containing electron transport chain"/>
    <property type="evidence" value="ECO:0007669"/>
    <property type="project" value="InterPro"/>
</dbReference>
<accession>A0A0F5FMX9</accession>
<evidence type="ECO:0000313" key="9">
    <source>
        <dbReference type="Proteomes" id="UP000033649"/>
    </source>
</evidence>
<dbReference type="Proteomes" id="UP000033649">
    <property type="component" value="Unassembled WGS sequence"/>
</dbReference>
<dbReference type="OrthoDB" id="9799640at2"/>
<organism evidence="8 9">
    <name type="scientific">Devosia chinhatensis</name>
    <dbReference type="NCBI Taxonomy" id="429727"/>
    <lineage>
        <taxon>Bacteria</taxon>
        <taxon>Pseudomonadati</taxon>
        <taxon>Pseudomonadota</taxon>
        <taxon>Alphaproteobacteria</taxon>
        <taxon>Hyphomicrobiales</taxon>
        <taxon>Devosiaceae</taxon>
        <taxon>Devosia</taxon>
    </lineage>
</organism>
<proteinExistence type="inferred from homology"/>
<keyword evidence="2" id="KW-0001">2Fe-2S</keyword>
<evidence type="ECO:0000259" key="7">
    <source>
        <dbReference type="PROSITE" id="PS51085"/>
    </source>
</evidence>
<protein>
    <submittedName>
        <fullName evidence="8">2Fe-2S ferredoxin</fullName>
    </submittedName>
</protein>
<gene>
    <name evidence="8" type="ORF">VE26_08940</name>
</gene>
<evidence type="ECO:0000256" key="2">
    <source>
        <dbReference type="ARBA" id="ARBA00022714"/>
    </source>
</evidence>
<evidence type="ECO:0000256" key="3">
    <source>
        <dbReference type="ARBA" id="ARBA00022723"/>
    </source>
</evidence>
<comment type="cofactor">
    <cofactor evidence="6">
        <name>[2Fe-2S] cluster</name>
        <dbReference type="ChEBI" id="CHEBI:190135"/>
    </cofactor>
</comment>
<dbReference type="InterPro" id="IPR018298">
    <property type="entry name" value="Adrenodoxin_Fe-S_BS"/>
</dbReference>
<dbReference type="STRING" id="429727.VE26_08940"/>
<dbReference type="CDD" id="cd00207">
    <property type="entry name" value="fer2"/>
    <property type="match status" value="1"/>
</dbReference>
<dbReference type="Gene3D" id="3.10.20.30">
    <property type="match status" value="1"/>
</dbReference>
<dbReference type="InterPro" id="IPR001055">
    <property type="entry name" value="Adrenodoxin-like"/>
</dbReference>
<reference evidence="8 9" key="1">
    <citation type="submission" date="2015-03" db="EMBL/GenBank/DDBJ databases">
        <authorList>
            <person name="Hassan Y."/>
            <person name="Lepp D."/>
            <person name="Li X.-Z."/>
            <person name="Zhou T."/>
        </authorList>
    </citation>
    <scope>NUCLEOTIDE SEQUENCE [LARGE SCALE GENOMIC DNA]</scope>
    <source>
        <strain evidence="8 9">IPL18</strain>
    </source>
</reference>
<keyword evidence="9" id="KW-1185">Reference proteome</keyword>
<dbReference type="EMBL" id="JZEY01000054">
    <property type="protein sequence ID" value="KKB09930.1"/>
    <property type="molecule type" value="Genomic_DNA"/>
</dbReference>
<name>A0A0F5FMX9_9HYPH</name>
<dbReference type="Pfam" id="PF00111">
    <property type="entry name" value="Fer2"/>
    <property type="match status" value="1"/>
</dbReference>
<dbReference type="InterPro" id="IPR036010">
    <property type="entry name" value="2Fe-2S_ferredoxin-like_sf"/>
</dbReference>
<dbReference type="PROSITE" id="PS51085">
    <property type="entry name" value="2FE2S_FER_2"/>
    <property type="match status" value="1"/>
</dbReference>
<evidence type="ECO:0000256" key="1">
    <source>
        <dbReference type="ARBA" id="ARBA00010914"/>
    </source>
</evidence>
<comment type="caution">
    <text evidence="8">The sequence shown here is derived from an EMBL/GenBank/DDBJ whole genome shotgun (WGS) entry which is preliminary data.</text>
</comment>
<dbReference type="GO" id="GO:0009055">
    <property type="term" value="F:electron transfer activity"/>
    <property type="evidence" value="ECO:0007669"/>
    <property type="project" value="TreeGrafter"/>
</dbReference>
<dbReference type="SUPFAM" id="SSF54292">
    <property type="entry name" value="2Fe-2S ferredoxin-like"/>
    <property type="match status" value="1"/>
</dbReference>
<keyword evidence="4" id="KW-0408">Iron</keyword>
<evidence type="ECO:0000256" key="4">
    <source>
        <dbReference type="ARBA" id="ARBA00023004"/>
    </source>
</evidence>
<dbReference type="RefSeq" id="WP_046104621.1">
    <property type="nucleotide sequence ID" value="NZ_JZEY01000054.1"/>
</dbReference>
<dbReference type="PROSITE" id="PS00814">
    <property type="entry name" value="ADX"/>
    <property type="match status" value="1"/>
</dbReference>